<feature type="repeat" description="RCC1" evidence="2">
    <location>
        <begin position="250"/>
        <end position="301"/>
    </location>
</feature>
<dbReference type="InterPro" id="IPR009091">
    <property type="entry name" value="RCC1/BLIP-II"/>
</dbReference>
<dbReference type="InterPro" id="IPR051210">
    <property type="entry name" value="Ub_ligase/GEF_domain"/>
</dbReference>
<feature type="repeat" description="RCC1" evidence="2">
    <location>
        <begin position="356"/>
        <end position="408"/>
    </location>
</feature>
<keyword evidence="3" id="KW-0812">Transmembrane</keyword>
<dbReference type="Pfam" id="PF25390">
    <property type="entry name" value="WD40_RLD"/>
    <property type="match status" value="1"/>
</dbReference>
<feature type="domain" description="RCC1-like" evidence="4">
    <location>
        <begin position="235"/>
        <end position="567"/>
    </location>
</feature>
<evidence type="ECO:0000259" key="4">
    <source>
        <dbReference type="Pfam" id="PF25390"/>
    </source>
</evidence>
<evidence type="ECO:0000256" key="1">
    <source>
        <dbReference type="ARBA" id="ARBA00022737"/>
    </source>
</evidence>
<feature type="repeat" description="RCC1" evidence="2">
    <location>
        <begin position="466"/>
        <end position="517"/>
    </location>
</feature>
<feature type="transmembrane region" description="Helical" evidence="3">
    <location>
        <begin position="41"/>
        <end position="64"/>
    </location>
</feature>
<accession>A0AAN7LF95</accession>
<evidence type="ECO:0000313" key="6">
    <source>
        <dbReference type="Proteomes" id="UP001346149"/>
    </source>
</evidence>
<dbReference type="Proteomes" id="UP001346149">
    <property type="component" value="Unassembled WGS sequence"/>
</dbReference>
<keyword evidence="3" id="KW-1133">Transmembrane helix</keyword>
<comment type="caution">
    <text evidence="5">The sequence shown here is derived from an EMBL/GenBank/DDBJ whole genome shotgun (WGS) entry which is preliminary data.</text>
</comment>
<proteinExistence type="predicted"/>
<dbReference type="InterPro" id="IPR000408">
    <property type="entry name" value="Reg_chr_condens"/>
</dbReference>
<keyword evidence="6" id="KW-1185">Reference proteome</keyword>
<organism evidence="5 6">
    <name type="scientific">Trapa natans</name>
    <name type="common">Water chestnut</name>
    <dbReference type="NCBI Taxonomy" id="22666"/>
    <lineage>
        <taxon>Eukaryota</taxon>
        <taxon>Viridiplantae</taxon>
        <taxon>Streptophyta</taxon>
        <taxon>Embryophyta</taxon>
        <taxon>Tracheophyta</taxon>
        <taxon>Spermatophyta</taxon>
        <taxon>Magnoliopsida</taxon>
        <taxon>eudicotyledons</taxon>
        <taxon>Gunneridae</taxon>
        <taxon>Pentapetalae</taxon>
        <taxon>rosids</taxon>
        <taxon>malvids</taxon>
        <taxon>Myrtales</taxon>
        <taxon>Lythraceae</taxon>
        <taxon>Trapa</taxon>
    </lineage>
</organism>
<dbReference type="PANTHER" id="PTHR22870">
    <property type="entry name" value="REGULATOR OF CHROMOSOME CONDENSATION"/>
    <property type="match status" value="1"/>
</dbReference>
<evidence type="ECO:0000313" key="5">
    <source>
        <dbReference type="EMBL" id="KAK4785306.1"/>
    </source>
</evidence>
<dbReference type="AlphaFoldDB" id="A0AAN7LF95"/>
<name>A0AAN7LF95_TRANT</name>
<dbReference type="Gene3D" id="2.130.10.30">
    <property type="entry name" value="Regulator of chromosome condensation 1/beta-lactamase-inhibitor protein II"/>
    <property type="match status" value="2"/>
</dbReference>
<sequence length="621" mass="67980">MAREIVCERRLSLSLAFILEVFPVMQNFHHWRIKLYIHFLLWNWGLYIHFLLWNWGLYIHFLLWNWGTAQKTLLQCPMDATASGTSSISFHNIADPPIPPMVNLPVAAFERQTRHCFGDLKPGEFPLAANPSIVLHVLTACHLDPQDLAKLEACLPASTYLFLDDKNWQPADFAPDPKLSITELAALDMCQKRAIFRPMKDLQRQELKRRCGGSWKLVLSFLLAGEACCRREKPQAIAGPGHSIVVTSSGAVYSFGSNSSGQLGHGNTKEESRPQLIRSLQGIRIIQAAAGAGRSMLISDAGQVYTFGKDSFGEVEYGSQGSKLITIPLIVESLKGIFAVQVAIGNFFTAVLSREGRVYTISWGNEGKLGHHTEPNDLDAHPLLGALENVPVVQIAAGYCYLLALAFQPDGMSVYSVGCGLGGKLGHGTRTDEKYPRLIEHFQQLRLQPMVVAAGAWHAAVVGRDGRVCTWGWGRYGCLGHGNEDCESVPKVIDSLGNLKAVHVATGDYTTFIVTDTGDVYSFGCGESASLGHNPDADPQGNNMHANVLSPALVTSLKEVNERFVQISLTNSIYWNAHTFALTESGKLYAFGAGDKGQLGVELSANQTERGCPEQVELDLS</sequence>
<feature type="repeat" description="RCC1" evidence="2">
    <location>
        <begin position="586"/>
        <end position="621"/>
    </location>
</feature>
<dbReference type="EMBL" id="JAXQNO010000013">
    <property type="protein sequence ID" value="KAK4785306.1"/>
    <property type="molecule type" value="Genomic_DNA"/>
</dbReference>
<reference evidence="5 6" key="1">
    <citation type="journal article" date="2023" name="Hortic Res">
        <title>Pangenome of water caltrop reveals structural variations and asymmetric subgenome divergence after allopolyploidization.</title>
        <authorList>
            <person name="Zhang X."/>
            <person name="Chen Y."/>
            <person name="Wang L."/>
            <person name="Yuan Y."/>
            <person name="Fang M."/>
            <person name="Shi L."/>
            <person name="Lu R."/>
            <person name="Comes H.P."/>
            <person name="Ma Y."/>
            <person name="Chen Y."/>
            <person name="Huang G."/>
            <person name="Zhou Y."/>
            <person name="Zheng Z."/>
            <person name="Qiu Y."/>
        </authorList>
    </citation>
    <scope>NUCLEOTIDE SEQUENCE [LARGE SCALE GENOMIC DNA]</scope>
    <source>
        <strain evidence="5">F231</strain>
    </source>
</reference>
<dbReference type="InterPro" id="IPR058923">
    <property type="entry name" value="RCC1-like_dom"/>
</dbReference>
<protein>
    <recommendedName>
        <fullName evidence="4">RCC1-like domain-containing protein</fullName>
    </recommendedName>
</protein>
<dbReference type="PROSITE" id="PS50012">
    <property type="entry name" value="RCC1_3"/>
    <property type="match status" value="7"/>
</dbReference>
<keyword evidence="1" id="KW-0677">Repeat</keyword>
<evidence type="ECO:0000256" key="3">
    <source>
        <dbReference type="SAM" id="Phobius"/>
    </source>
</evidence>
<dbReference type="PANTHER" id="PTHR22870:SF24">
    <property type="entry name" value="REGULATOR OF CHROMOSOME CONDENSATION (RCC1) FAMILY PROTEIN"/>
    <property type="match status" value="1"/>
</dbReference>
<dbReference type="PROSITE" id="PS00626">
    <property type="entry name" value="RCC1_2"/>
    <property type="match status" value="1"/>
</dbReference>
<feature type="repeat" description="RCC1" evidence="2">
    <location>
        <begin position="412"/>
        <end position="465"/>
    </location>
</feature>
<keyword evidence="3" id="KW-0472">Membrane</keyword>
<dbReference type="PRINTS" id="PR00633">
    <property type="entry name" value="RCCNDNSATION"/>
</dbReference>
<gene>
    <name evidence="5" type="ORF">SAY86_001995</name>
</gene>
<evidence type="ECO:0000256" key="2">
    <source>
        <dbReference type="PROSITE-ProRule" id="PRU00235"/>
    </source>
</evidence>
<feature type="repeat" description="RCC1" evidence="2">
    <location>
        <begin position="518"/>
        <end position="585"/>
    </location>
</feature>
<dbReference type="SUPFAM" id="SSF50985">
    <property type="entry name" value="RCC1/BLIP-II"/>
    <property type="match status" value="1"/>
</dbReference>
<feature type="repeat" description="RCC1" evidence="2">
    <location>
        <begin position="302"/>
        <end position="355"/>
    </location>
</feature>